<evidence type="ECO:0000256" key="4">
    <source>
        <dbReference type="ARBA" id="ARBA00022833"/>
    </source>
</evidence>
<evidence type="ECO:0000313" key="11">
    <source>
        <dbReference type="Proteomes" id="UP000295344"/>
    </source>
</evidence>
<dbReference type="CDD" id="cd07710">
    <property type="entry name" value="arylsulfatase_Sdsa1-like_MBL-fold"/>
    <property type="match status" value="1"/>
</dbReference>
<dbReference type="InterPro" id="IPR052195">
    <property type="entry name" value="Bact_Alkyl/Aryl-Sulfatase"/>
</dbReference>
<proteinExistence type="inferred from homology"/>
<dbReference type="PANTHER" id="PTHR43223">
    <property type="entry name" value="ALKYL/ARYL-SULFATASE"/>
    <property type="match status" value="1"/>
</dbReference>
<dbReference type="RefSeq" id="WP_246018004.1">
    <property type="nucleotide sequence ID" value="NZ_BAAARP010000003.1"/>
</dbReference>
<evidence type="ECO:0000256" key="2">
    <source>
        <dbReference type="ARBA" id="ARBA00022723"/>
    </source>
</evidence>
<dbReference type="InterPro" id="IPR036527">
    <property type="entry name" value="SCP2_sterol-bd_dom_sf"/>
</dbReference>
<comment type="cofactor">
    <cofactor evidence="1">
        <name>Zn(2+)</name>
        <dbReference type="ChEBI" id="CHEBI:29105"/>
    </cofactor>
</comment>
<sequence length="635" mass="68460">MSTAHMTELDQKPASAAVAAEHRRLLASLPFSDQQDFEDARRGFLAALRPGVVRAGERVVWDGDAYDFLEGEAPETVHPSLWRQSELNAIQGLFEVAPGILQVRGLDLSNVSFIEGDRGVVVLDPLISAETAAAALGLYRQVRGDRPVTGVIYTHSHADHFGGVRGVVRQEDVDAGRVPILAPAGFIEHAVSENVSAGTAMARRAGYMYGAALPRGPRGQVGAGLGQTTSTGTFGIIPPTLQVTATGQEETVDGVRMVFQLAPGSEAPAEMHIAFPDRRALCMAENATHVLHNILTIRGAEVRDAHAWAGYLTEAIDLFGGDVDVVFASHHWPTWGRDRAIEFLTLQRDLYAYLHDQTVRLLNQGLTGDEIAEVLVLPPALERAWHARGYYGSVSHNVKAVFQRYMGWYDGNPAHLWPHPPTEAARRYVDFMGGADAVVRRARGSFDAGDLRWAAEVLNHVVFAEPDHRAARDLLADTYEQLGYGSENGTWRCAYLSGAHELRHGAFGTPVTPVSPDVLAQLTPEQLFDTLAFRIDGPRCWDERLALDVVLVDAAARYRLTLRNGALTVTSAVQTTDADAVVSLPRSALPVLATGAVDPAGLAAAGVAIEGDASALRRLTAALSTPDPDFAIVTP</sequence>
<evidence type="ECO:0000313" key="10">
    <source>
        <dbReference type="EMBL" id="TDS80938.1"/>
    </source>
</evidence>
<dbReference type="GO" id="GO:0018909">
    <property type="term" value="P:dodecyl sulfate metabolic process"/>
    <property type="evidence" value="ECO:0007669"/>
    <property type="project" value="InterPro"/>
</dbReference>
<keyword evidence="3 10" id="KW-0378">Hydrolase</keyword>
<evidence type="ECO:0000259" key="9">
    <source>
        <dbReference type="SMART" id="SM00849"/>
    </source>
</evidence>
<dbReference type="SUPFAM" id="SSF55718">
    <property type="entry name" value="SCP-like"/>
    <property type="match status" value="1"/>
</dbReference>
<dbReference type="InterPro" id="IPR029229">
    <property type="entry name" value="Alkyl_sulf_C"/>
</dbReference>
<name>A0A4R7FT30_9MICO</name>
<comment type="similarity">
    <text evidence="5">Belongs to the metallo-beta-lactamase superfamily. Type III sulfatase family.</text>
</comment>
<evidence type="ECO:0000256" key="8">
    <source>
        <dbReference type="ARBA" id="ARBA00075789"/>
    </source>
</evidence>
<dbReference type="AlphaFoldDB" id="A0A4R7FT30"/>
<dbReference type="FunFam" id="1.25.40.880:FF:000001">
    <property type="entry name" value="SDS hydrolase SdsA1"/>
    <property type="match status" value="1"/>
</dbReference>
<keyword evidence="11" id="KW-1185">Reference proteome</keyword>
<organism evidence="10 11">
    <name type="scientific">Amnibacterium kyonggiense</name>
    <dbReference type="NCBI Taxonomy" id="595671"/>
    <lineage>
        <taxon>Bacteria</taxon>
        <taxon>Bacillati</taxon>
        <taxon>Actinomycetota</taxon>
        <taxon>Actinomycetes</taxon>
        <taxon>Micrococcales</taxon>
        <taxon>Microbacteriaceae</taxon>
        <taxon>Amnibacterium</taxon>
    </lineage>
</organism>
<dbReference type="PANTHER" id="PTHR43223:SF1">
    <property type="entry name" value="ALKYL_ARYL-SULFATASE BDS1"/>
    <property type="match status" value="1"/>
</dbReference>
<dbReference type="EMBL" id="SOAM01000001">
    <property type="protein sequence ID" value="TDS80938.1"/>
    <property type="molecule type" value="Genomic_DNA"/>
</dbReference>
<dbReference type="InterPro" id="IPR001279">
    <property type="entry name" value="Metallo-B-lactamas"/>
</dbReference>
<dbReference type="GO" id="GO:0018741">
    <property type="term" value="F:linear primary-alkylsulfatase activity"/>
    <property type="evidence" value="ECO:0007669"/>
    <property type="project" value="UniProtKB-EC"/>
</dbReference>
<accession>A0A4R7FT30</accession>
<dbReference type="Pfam" id="PF14864">
    <property type="entry name" value="Alkyl_sulf_C"/>
    <property type="match status" value="1"/>
</dbReference>
<dbReference type="Pfam" id="PF14863">
    <property type="entry name" value="Alkyl_sulf_dimr"/>
    <property type="match status" value="1"/>
</dbReference>
<dbReference type="Proteomes" id="UP000295344">
    <property type="component" value="Unassembled WGS sequence"/>
</dbReference>
<evidence type="ECO:0000256" key="7">
    <source>
        <dbReference type="ARBA" id="ARBA00068034"/>
    </source>
</evidence>
<dbReference type="Pfam" id="PF00753">
    <property type="entry name" value="Lactamase_B"/>
    <property type="match status" value="1"/>
</dbReference>
<dbReference type="GO" id="GO:0046872">
    <property type="term" value="F:metal ion binding"/>
    <property type="evidence" value="ECO:0007669"/>
    <property type="project" value="UniProtKB-KW"/>
</dbReference>
<dbReference type="FunFam" id="3.60.15.30:FF:000001">
    <property type="entry name" value="Alkyl/aryl-sulfatase BDS1"/>
    <property type="match status" value="1"/>
</dbReference>
<keyword evidence="2" id="KW-0479">Metal-binding</keyword>
<dbReference type="Gene3D" id="3.60.15.30">
    <property type="entry name" value="Metallo-beta-lactamase domain"/>
    <property type="match status" value="1"/>
</dbReference>
<gene>
    <name evidence="10" type="ORF">CLV52_1510</name>
</gene>
<dbReference type="SMART" id="SM00849">
    <property type="entry name" value="Lactamase_B"/>
    <property type="match status" value="1"/>
</dbReference>
<dbReference type="InterPro" id="IPR038536">
    <property type="entry name" value="Alkyl/aryl-sulf_dimr_sf"/>
</dbReference>
<keyword evidence="4" id="KW-0862">Zinc</keyword>
<dbReference type="Gene3D" id="3.30.1050.10">
    <property type="entry name" value="SCP2 sterol-binding domain"/>
    <property type="match status" value="1"/>
</dbReference>
<dbReference type="Gene3D" id="1.25.40.880">
    <property type="entry name" value="Alkyl sulfatase, dimerisation domain"/>
    <property type="match status" value="1"/>
</dbReference>
<dbReference type="InterPro" id="IPR044097">
    <property type="entry name" value="Bds1/SdsA1_MBL-fold"/>
</dbReference>
<reference evidence="10 11" key="1">
    <citation type="submission" date="2019-03" db="EMBL/GenBank/DDBJ databases">
        <title>Genomic Encyclopedia of Archaeal and Bacterial Type Strains, Phase II (KMG-II): from individual species to whole genera.</title>
        <authorList>
            <person name="Goeker M."/>
        </authorList>
    </citation>
    <scope>NUCLEOTIDE SEQUENCE [LARGE SCALE GENOMIC DNA]</scope>
    <source>
        <strain evidence="10 11">DSM 24782</strain>
    </source>
</reference>
<evidence type="ECO:0000256" key="5">
    <source>
        <dbReference type="ARBA" id="ARBA00033751"/>
    </source>
</evidence>
<dbReference type="GO" id="GO:0046983">
    <property type="term" value="F:protein dimerization activity"/>
    <property type="evidence" value="ECO:0007669"/>
    <property type="project" value="InterPro"/>
</dbReference>
<dbReference type="InterPro" id="IPR036866">
    <property type="entry name" value="RibonucZ/Hydroxyglut_hydro"/>
</dbReference>
<comment type="caution">
    <text evidence="10">The sequence shown here is derived from an EMBL/GenBank/DDBJ whole genome shotgun (WGS) entry which is preliminary data.</text>
</comment>
<evidence type="ECO:0000256" key="3">
    <source>
        <dbReference type="ARBA" id="ARBA00022801"/>
    </source>
</evidence>
<feature type="domain" description="Metallo-beta-lactamase" evidence="9">
    <location>
        <begin position="108"/>
        <end position="330"/>
    </location>
</feature>
<dbReference type="SUPFAM" id="SSF56281">
    <property type="entry name" value="Metallo-hydrolase/oxidoreductase"/>
    <property type="match status" value="1"/>
</dbReference>
<evidence type="ECO:0000256" key="1">
    <source>
        <dbReference type="ARBA" id="ARBA00001947"/>
    </source>
</evidence>
<protein>
    <recommendedName>
        <fullName evidence="7">Linear primary-alkylsulfatase</fullName>
        <ecNumber evidence="6">3.1.6.21</ecNumber>
    </recommendedName>
    <alternativeName>
        <fullName evidence="8">Type III linear primary-alkylsulfatase</fullName>
    </alternativeName>
</protein>
<evidence type="ECO:0000256" key="6">
    <source>
        <dbReference type="ARBA" id="ARBA00066568"/>
    </source>
</evidence>
<dbReference type="InterPro" id="IPR029228">
    <property type="entry name" value="Alkyl_sulf_dimr"/>
</dbReference>
<dbReference type="EC" id="3.1.6.21" evidence="6"/>